<dbReference type="EMBL" id="JAPEIS010000015">
    <property type="protein sequence ID" value="KAJ8059399.1"/>
    <property type="molecule type" value="Genomic_DNA"/>
</dbReference>
<accession>A0A9X0AAR1</accession>
<proteinExistence type="predicted"/>
<feature type="compositionally biased region" description="Acidic residues" evidence="1">
    <location>
        <begin position="365"/>
        <end position="375"/>
    </location>
</feature>
<protein>
    <submittedName>
        <fullName evidence="3">Uncharacterized protein</fullName>
    </submittedName>
</protein>
<gene>
    <name evidence="3" type="ORF">OCU04_012346</name>
</gene>
<keyword evidence="4" id="KW-1185">Reference proteome</keyword>
<keyword evidence="2" id="KW-0812">Transmembrane</keyword>
<feature type="region of interest" description="Disordered" evidence="1">
    <location>
        <begin position="365"/>
        <end position="402"/>
    </location>
</feature>
<evidence type="ECO:0000256" key="2">
    <source>
        <dbReference type="SAM" id="Phobius"/>
    </source>
</evidence>
<evidence type="ECO:0000313" key="4">
    <source>
        <dbReference type="Proteomes" id="UP001152300"/>
    </source>
</evidence>
<name>A0A9X0AAR1_9HELO</name>
<organism evidence="3 4">
    <name type="scientific">Sclerotinia nivalis</name>
    <dbReference type="NCBI Taxonomy" id="352851"/>
    <lineage>
        <taxon>Eukaryota</taxon>
        <taxon>Fungi</taxon>
        <taxon>Dikarya</taxon>
        <taxon>Ascomycota</taxon>
        <taxon>Pezizomycotina</taxon>
        <taxon>Leotiomycetes</taxon>
        <taxon>Helotiales</taxon>
        <taxon>Sclerotiniaceae</taxon>
        <taxon>Sclerotinia</taxon>
    </lineage>
</organism>
<evidence type="ECO:0000256" key="1">
    <source>
        <dbReference type="SAM" id="MobiDB-lite"/>
    </source>
</evidence>
<dbReference type="Proteomes" id="UP001152300">
    <property type="component" value="Unassembled WGS sequence"/>
</dbReference>
<keyword evidence="2" id="KW-0472">Membrane</keyword>
<evidence type="ECO:0000313" key="3">
    <source>
        <dbReference type="EMBL" id="KAJ8059399.1"/>
    </source>
</evidence>
<comment type="caution">
    <text evidence="3">The sequence shown here is derived from an EMBL/GenBank/DDBJ whole genome shotgun (WGS) entry which is preliminary data.</text>
</comment>
<feature type="compositionally biased region" description="Basic and acidic residues" evidence="1">
    <location>
        <begin position="376"/>
        <end position="394"/>
    </location>
</feature>
<reference evidence="3" key="1">
    <citation type="submission" date="2022-11" db="EMBL/GenBank/DDBJ databases">
        <title>Genome Resource of Sclerotinia nivalis Strain SnTB1, a Plant Pathogen Isolated from American Ginseng.</title>
        <authorList>
            <person name="Fan S."/>
        </authorList>
    </citation>
    <scope>NUCLEOTIDE SEQUENCE</scope>
    <source>
        <strain evidence="3">SnTB1</strain>
    </source>
</reference>
<feature type="transmembrane region" description="Helical" evidence="2">
    <location>
        <begin position="12"/>
        <end position="36"/>
    </location>
</feature>
<dbReference type="AlphaFoldDB" id="A0A9X0AAR1"/>
<sequence length="402" mass="46630">MFGLRFSCLVVSGYLISCIINLALQLGTGIVLGNIFGSTKIIMVNQEDELMNCDGMKTPNGPEVSPVENASQRPVCVAHAKPLVHRPAVPEVTVEQSSTLQQPSTLQPLIIQQPSRIRRSYSNLRRVRRQYREHKRRQAHEKIERLKRPARVQPPNKPLEQSDTEEGHLRMELQVAKRYVGWHEKTTAKLFDDIDLELKPFEILEGKLATEVVLLRVREIGVMEEVRKLLVEQATLEAWQEWGRKLMDTADKEWREGEKYKEVMWRGRDWSLDREWDEAIDQACEAAMNKGPWEEAMKESMGKAVEEAKERIVKDRERARERARDRVARRRGKISWRRQWHDEPELDSDDMLGDFSLKIDDAEAEEMDMDMDSPVDMEKEDTGGEVRYPKKLSDSGRMPQDG</sequence>
<dbReference type="OrthoDB" id="3544769at2759"/>
<keyword evidence="2" id="KW-1133">Transmembrane helix</keyword>